<name>A0A5M8QCR3_9MICO</name>
<dbReference type="InterPro" id="IPR036097">
    <property type="entry name" value="HisK_dim/P_sf"/>
</dbReference>
<keyword evidence="7" id="KW-0902">Two-component regulatory system</keyword>
<comment type="catalytic activity">
    <reaction evidence="1">
        <text>ATP + protein L-histidine = ADP + protein N-phospho-L-histidine.</text>
        <dbReference type="EC" id="2.7.13.3"/>
    </reaction>
</comment>
<dbReference type="InterPro" id="IPR003594">
    <property type="entry name" value="HATPase_dom"/>
</dbReference>
<dbReference type="PANTHER" id="PTHR42878:SF15">
    <property type="entry name" value="BACTERIOPHYTOCHROME"/>
    <property type="match status" value="1"/>
</dbReference>
<dbReference type="OrthoDB" id="9808408at2"/>
<dbReference type="SMART" id="SM00387">
    <property type="entry name" value="HATPase_c"/>
    <property type="match status" value="1"/>
</dbReference>
<dbReference type="PRINTS" id="PR00344">
    <property type="entry name" value="BCTRLSENSOR"/>
</dbReference>
<dbReference type="SMART" id="SM00065">
    <property type="entry name" value="GAF"/>
    <property type="match status" value="1"/>
</dbReference>
<gene>
    <name evidence="10" type="ORF">FQ330_07650</name>
</gene>
<evidence type="ECO:0000259" key="9">
    <source>
        <dbReference type="PROSITE" id="PS50109"/>
    </source>
</evidence>
<dbReference type="Proteomes" id="UP000323221">
    <property type="component" value="Unassembled WGS sequence"/>
</dbReference>
<dbReference type="Gene3D" id="3.30.450.40">
    <property type="match status" value="1"/>
</dbReference>
<evidence type="ECO:0000256" key="1">
    <source>
        <dbReference type="ARBA" id="ARBA00000085"/>
    </source>
</evidence>
<evidence type="ECO:0000313" key="11">
    <source>
        <dbReference type="Proteomes" id="UP000323221"/>
    </source>
</evidence>
<dbReference type="AlphaFoldDB" id="A0A5M8QCR3"/>
<dbReference type="GO" id="GO:0030295">
    <property type="term" value="F:protein kinase activator activity"/>
    <property type="evidence" value="ECO:0007669"/>
    <property type="project" value="TreeGrafter"/>
</dbReference>
<dbReference type="GO" id="GO:0000155">
    <property type="term" value="F:phosphorelay sensor kinase activity"/>
    <property type="evidence" value="ECO:0007669"/>
    <property type="project" value="InterPro"/>
</dbReference>
<dbReference type="SUPFAM" id="SSF47384">
    <property type="entry name" value="Homodimeric domain of signal transducing histidine kinase"/>
    <property type="match status" value="1"/>
</dbReference>
<keyword evidence="5" id="KW-0808">Transferase</keyword>
<dbReference type="GO" id="GO:0005886">
    <property type="term" value="C:plasma membrane"/>
    <property type="evidence" value="ECO:0007669"/>
    <property type="project" value="UniProtKB-SubCell"/>
</dbReference>
<dbReference type="InterPro" id="IPR029016">
    <property type="entry name" value="GAF-like_dom_sf"/>
</dbReference>
<keyword evidence="11" id="KW-1185">Reference proteome</keyword>
<dbReference type="InterPro" id="IPR003661">
    <property type="entry name" value="HisK_dim/P_dom"/>
</dbReference>
<dbReference type="RefSeq" id="WP_146356504.1">
    <property type="nucleotide sequence ID" value="NZ_VOIR01000014.1"/>
</dbReference>
<dbReference type="Pfam" id="PF01590">
    <property type="entry name" value="GAF"/>
    <property type="match status" value="1"/>
</dbReference>
<sequence length="387" mass="40955">MSTTQDIARRDAIHEYRVLSTPAGSDLEALVELAATICGVPTAVINIIDEEHQHQVASIGFEPGVCAREDSMCNAVLEHPEPVVVRDAREDARFRESPFVTGDIASVRFYASSPLRTPDGVAIGTLCIFDEAPGELGARERRALELLSHQVVEVLELRRLTRELDRSNEQLTHFAAQVSHDLRNPLSALVGFLELASSSEDIGSAAAAIARAEGAAARMGAMVDGLLDHSRAGGAARREDVHLDRILADTLDDLDALIVATGARVDAGPLPVVTGDPVLLRLLLQNLLSNALQHGGAAGRGARVEVGAHALTSGWRITVDDDGPGVPEHDRERVFDAMERGDAGHADGLGLGLSTCRRIVRAHGGRIGIDDAPSGGASVWVVLPASA</sequence>
<organism evidence="10 11">
    <name type="scientific">Agrococcus sediminis</name>
    <dbReference type="NCBI Taxonomy" id="2599924"/>
    <lineage>
        <taxon>Bacteria</taxon>
        <taxon>Bacillati</taxon>
        <taxon>Actinomycetota</taxon>
        <taxon>Actinomycetes</taxon>
        <taxon>Micrococcales</taxon>
        <taxon>Microbacteriaceae</taxon>
        <taxon>Agrococcus</taxon>
    </lineage>
</organism>
<proteinExistence type="predicted"/>
<keyword evidence="4" id="KW-0597">Phosphoprotein</keyword>
<evidence type="ECO:0000313" key="10">
    <source>
        <dbReference type="EMBL" id="KAA6432841.1"/>
    </source>
</evidence>
<dbReference type="GO" id="GO:0007234">
    <property type="term" value="P:osmosensory signaling via phosphorelay pathway"/>
    <property type="evidence" value="ECO:0007669"/>
    <property type="project" value="TreeGrafter"/>
</dbReference>
<keyword evidence="6 10" id="KW-0418">Kinase</keyword>
<dbReference type="EC" id="2.7.13.3" evidence="3"/>
<evidence type="ECO:0000256" key="7">
    <source>
        <dbReference type="ARBA" id="ARBA00023012"/>
    </source>
</evidence>
<dbReference type="SUPFAM" id="SSF55781">
    <property type="entry name" value="GAF domain-like"/>
    <property type="match status" value="1"/>
</dbReference>
<dbReference type="Pfam" id="PF00512">
    <property type="entry name" value="HisKA"/>
    <property type="match status" value="1"/>
</dbReference>
<dbReference type="InterPro" id="IPR004358">
    <property type="entry name" value="Sig_transdc_His_kin-like_C"/>
</dbReference>
<dbReference type="InterPro" id="IPR050351">
    <property type="entry name" value="BphY/WalK/GraS-like"/>
</dbReference>
<evidence type="ECO:0000256" key="8">
    <source>
        <dbReference type="ARBA" id="ARBA00039401"/>
    </source>
</evidence>
<dbReference type="InterPro" id="IPR003018">
    <property type="entry name" value="GAF"/>
</dbReference>
<evidence type="ECO:0000256" key="6">
    <source>
        <dbReference type="ARBA" id="ARBA00022777"/>
    </source>
</evidence>
<evidence type="ECO:0000256" key="3">
    <source>
        <dbReference type="ARBA" id="ARBA00012438"/>
    </source>
</evidence>
<evidence type="ECO:0000256" key="5">
    <source>
        <dbReference type="ARBA" id="ARBA00022679"/>
    </source>
</evidence>
<reference evidence="10 11" key="1">
    <citation type="submission" date="2019-08" db="EMBL/GenBank/DDBJ databases">
        <title>Agrococcus lahaulensis sp. nov., isolated from a cold desert of the Indian Himalayas.</title>
        <authorList>
            <person name="Qu J.H."/>
        </authorList>
    </citation>
    <scope>NUCLEOTIDE SEQUENCE [LARGE SCALE GENOMIC DNA]</scope>
    <source>
        <strain evidence="10 11">NS18</strain>
    </source>
</reference>
<comment type="subcellular location">
    <subcellularLocation>
        <location evidence="2">Cell membrane</location>
    </subcellularLocation>
</comment>
<dbReference type="Pfam" id="PF02518">
    <property type="entry name" value="HATPase_c"/>
    <property type="match status" value="1"/>
</dbReference>
<protein>
    <recommendedName>
        <fullName evidence="8">Sensor-like histidine kinase SenX3</fullName>
        <ecNumber evidence="3">2.7.13.3</ecNumber>
    </recommendedName>
</protein>
<dbReference type="InterPro" id="IPR036890">
    <property type="entry name" value="HATPase_C_sf"/>
</dbReference>
<dbReference type="Gene3D" id="3.30.565.10">
    <property type="entry name" value="Histidine kinase-like ATPase, C-terminal domain"/>
    <property type="match status" value="1"/>
</dbReference>
<dbReference type="PANTHER" id="PTHR42878">
    <property type="entry name" value="TWO-COMPONENT HISTIDINE KINASE"/>
    <property type="match status" value="1"/>
</dbReference>
<comment type="caution">
    <text evidence="10">The sequence shown here is derived from an EMBL/GenBank/DDBJ whole genome shotgun (WGS) entry which is preliminary data.</text>
</comment>
<dbReference type="PROSITE" id="PS50109">
    <property type="entry name" value="HIS_KIN"/>
    <property type="match status" value="1"/>
</dbReference>
<dbReference type="EMBL" id="VOIR01000014">
    <property type="protein sequence ID" value="KAA6432841.1"/>
    <property type="molecule type" value="Genomic_DNA"/>
</dbReference>
<feature type="domain" description="Histidine kinase" evidence="9">
    <location>
        <begin position="177"/>
        <end position="387"/>
    </location>
</feature>
<accession>A0A5M8QCR3</accession>
<dbReference type="GO" id="GO:0000156">
    <property type="term" value="F:phosphorelay response regulator activity"/>
    <property type="evidence" value="ECO:0007669"/>
    <property type="project" value="TreeGrafter"/>
</dbReference>
<evidence type="ECO:0000256" key="4">
    <source>
        <dbReference type="ARBA" id="ARBA00022553"/>
    </source>
</evidence>
<dbReference type="Gene3D" id="1.10.287.130">
    <property type="match status" value="1"/>
</dbReference>
<evidence type="ECO:0000256" key="2">
    <source>
        <dbReference type="ARBA" id="ARBA00004236"/>
    </source>
</evidence>
<dbReference type="CDD" id="cd00075">
    <property type="entry name" value="HATPase"/>
    <property type="match status" value="1"/>
</dbReference>
<dbReference type="InterPro" id="IPR005467">
    <property type="entry name" value="His_kinase_dom"/>
</dbReference>
<dbReference type="CDD" id="cd00082">
    <property type="entry name" value="HisKA"/>
    <property type="match status" value="1"/>
</dbReference>
<dbReference type="SMART" id="SM00388">
    <property type="entry name" value="HisKA"/>
    <property type="match status" value="1"/>
</dbReference>
<dbReference type="SUPFAM" id="SSF55874">
    <property type="entry name" value="ATPase domain of HSP90 chaperone/DNA topoisomerase II/histidine kinase"/>
    <property type="match status" value="1"/>
</dbReference>